<evidence type="ECO:0000313" key="2">
    <source>
        <dbReference type="EMBL" id="UKJ90455.1"/>
    </source>
</evidence>
<proteinExistence type="predicted"/>
<feature type="coiled-coil region" evidence="1">
    <location>
        <begin position="193"/>
        <end position="220"/>
    </location>
</feature>
<organism evidence="2 3">
    <name type="scientific">Theileria orientalis</name>
    <dbReference type="NCBI Taxonomy" id="68886"/>
    <lineage>
        <taxon>Eukaryota</taxon>
        <taxon>Sar</taxon>
        <taxon>Alveolata</taxon>
        <taxon>Apicomplexa</taxon>
        <taxon>Aconoidasida</taxon>
        <taxon>Piroplasmida</taxon>
        <taxon>Theileriidae</taxon>
        <taxon>Theileria</taxon>
    </lineage>
</organism>
<keyword evidence="1" id="KW-0175">Coiled coil</keyword>
<dbReference type="Proteomes" id="UP000244803">
    <property type="component" value="Chromosome 2"/>
</dbReference>
<name>A0A976M8E7_THEOR</name>
<evidence type="ECO:0000256" key="1">
    <source>
        <dbReference type="SAM" id="Coils"/>
    </source>
</evidence>
<dbReference type="AlphaFoldDB" id="A0A976M8E7"/>
<gene>
    <name evidence="2" type="ORF">MACJ_001388</name>
</gene>
<reference evidence="2" key="1">
    <citation type="submission" date="2022-07" db="EMBL/GenBank/DDBJ databases">
        <title>Evaluation of T. orientalis genome assembly methods using nanopore sequencing and analysis of variation between genomes.</title>
        <authorList>
            <person name="Yam J."/>
            <person name="Micallef M.L."/>
            <person name="Liu M."/>
            <person name="Djordjevic S.P."/>
            <person name="Bogema D.R."/>
            <person name="Jenkins C."/>
        </authorList>
    </citation>
    <scope>NUCLEOTIDE SEQUENCE</scope>
    <source>
        <strain evidence="2">Fish Creek</strain>
    </source>
</reference>
<accession>A0A976M8E7</accession>
<dbReference type="EMBL" id="CP056068">
    <property type="protein sequence ID" value="UKJ90455.1"/>
    <property type="molecule type" value="Genomic_DNA"/>
</dbReference>
<evidence type="ECO:0000313" key="3">
    <source>
        <dbReference type="Proteomes" id="UP000244803"/>
    </source>
</evidence>
<protein>
    <submittedName>
        <fullName evidence="2">Uncharacterized protein</fullName>
    </submittedName>
</protein>
<dbReference type="OrthoDB" id="417078at2759"/>
<sequence length="220" mass="26026">MVEKNKCLCHAKLVEIHSTISKELHDCKEDVWNFKITNLQRERDSLLLRNNNLRCQLADLHSKIVSDPFMAKRYRELYDSNVSDTSKLESQDNSNKSKIYKQLYIFADHNKELEERLSCEQMTSMTWKHRFNDLENKIATQVAELLELTQGEKCVQEVDYKKFKTEHYCKVVQEALQLLKLAKARIDGDRHRIESYMGRVADLEDKLSEYRLRFSDAKMA</sequence>